<protein>
    <submittedName>
        <fullName evidence="1">Uncharacterized protein</fullName>
    </submittedName>
</protein>
<evidence type="ECO:0000313" key="1">
    <source>
        <dbReference type="EMBL" id="KAK6787109.1"/>
    </source>
</evidence>
<comment type="caution">
    <text evidence="1">The sequence shown here is derived from an EMBL/GenBank/DDBJ whole genome shotgun (WGS) entry which is preliminary data.</text>
</comment>
<proteinExistence type="predicted"/>
<dbReference type="AlphaFoldDB" id="A0AAN8TFT5"/>
<name>A0AAN8TFT5_SOLBU</name>
<keyword evidence="2" id="KW-1185">Reference proteome</keyword>
<reference evidence="1 2" key="1">
    <citation type="submission" date="2024-02" db="EMBL/GenBank/DDBJ databases">
        <title>de novo genome assembly of Solanum bulbocastanum strain 11H21.</title>
        <authorList>
            <person name="Hosaka A.J."/>
        </authorList>
    </citation>
    <scope>NUCLEOTIDE SEQUENCE [LARGE SCALE GENOMIC DNA]</scope>
    <source>
        <tissue evidence="1">Young leaves</tissue>
    </source>
</reference>
<gene>
    <name evidence="1" type="ORF">RDI58_015634</name>
</gene>
<sequence length="16" mass="1817">MARGISIRYDQCLSFG</sequence>
<evidence type="ECO:0000313" key="2">
    <source>
        <dbReference type="Proteomes" id="UP001371456"/>
    </source>
</evidence>
<accession>A0AAN8TFT5</accession>
<organism evidence="1 2">
    <name type="scientific">Solanum bulbocastanum</name>
    <name type="common">Wild potato</name>
    <dbReference type="NCBI Taxonomy" id="147425"/>
    <lineage>
        <taxon>Eukaryota</taxon>
        <taxon>Viridiplantae</taxon>
        <taxon>Streptophyta</taxon>
        <taxon>Embryophyta</taxon>
        <taxon>Tracheophyta</taxon>
        <taxon>Spermatophyta</taxon>
        <taxon>Magnoliopsida</taxon>
        <taxon>eudicotyledons</taxon>
        <taxon>Gunneridae</taxon>
        <taxon>Pentapetalae</taxon>
        <taxon>asterids</taxon>
        <taxon>lamiids</taxon>
        <taxon>Solanales</taxon>
        <taxon>Solanaceae</taxon>
        <taxon>Solanoideae</taxon>
        <taxon>Solaneae</taxon>
        <taxon>Solanum</taxon>
    </lineage>
</organism>
<dbReference type="Proteomes" id="UP001371456">
    <property type="component" value="Unassembled WGS sequence"/>
</dbReference>
<dbReference type="EMBL" id="JBANQN010000006">
    <property type="protein sequence ID" value="KAK6787109.1"/>
    <property type="molecule type" value="Genomic_DNA"/>
</dbReference>